<reference evidence="2 3" key="1">
    <citation type="journal article" date="2021" name="Elife">
        <title>Chloroplast acquisition without the gene transfer in kleptoplastic sea slugs, Plakobranchus ocellatus.</title>
        <authorList>
            <person name="Maeda T."/>
            <person name="Takahashi S."/>
            <person name="Yoshida T."/>
            <person name="Shimamura S."/>
            <person name="Takaki Y."/>
            <person name="Nagai Y."/>
            <person name="Toyoda A."/>
            <person name="Suzuki Y."/>
            <person name="Arimoto A."/>
            <person name="Ishii H."/>
            <person name="Satoh N."/>
            <person name="Nishiyama T."/>
            <person name="Hasebe M."/>
            <person name="Maruyama T."/>
            <person name="Minagawa J."/>
            <person name="Obokata J."/>
            <person name="Shigenobu S."/>
        </authorList>
    </citation>
    <scope>NUCLEOTIDE SEQUENCE [LARGE SCALE GENOMIC DNA]</scope>
</reference>
<gene>
    <name evidence="2" type="ORF">ElyMa_006948600</name>
</gene>
<dbReference type="AlphaFoldDB" id="A0AAV4JP30"/>
<feature type="compositionally biased region" description="Basic and acidic residues" evidence="1">
    <location>
        <begin position="51"/>
        <end position="67"/>
    </location>
</feature>
<protein>
    <submittedName>
        <fullName evidence="2">Uncharacterized protein</fullName>
    </submittedName>
</protein>
<sequence>MAWSGIEPATSRSRVRRANHSATLPLLQVLLRHRRMVSKHRLISSLGLCTKTKEQNKSEKDEKEEKR</sequence>
<dbReference type="EMBL" id="BMAT01013896">
    <property type="protein sequence ID" value="GFS22341.1"/>
    <property type="molecule type" value="Genomic_DNA"/>
</dbReference>
<proteinExistence type="predicted"/>
<comment type="caution">
    <text evidence="2">The sequence shown here is derived from an EMBL/GenBank/DDBJ whole genome shotgun (WGS) entry which is preliminary data.</text>
</comment>
<name>A0AAV4JP30_9GAST</name>
<feature type="non-terminal residue" evidence="2">
    <location>
        <position position="67"/>
    </location>
</feature>
<dbReference type="Proteomes" id="UP000762676">
    <property type="component" value="Unassembled WGS sequence"/>
</dbReference>
<feature type="region of interest" description="Disordered" evidence="1">
    <location>
        <begin position="45"/>
        <end position="67"/>
    </location>
</feature>
<evidence type="ECO:0000313" key="2">
    <source>
        <dbReference type="EMBL" id="GFS22341.1"/>
    </source>
</evidence>
<evidence type="ECO:0000256" key="1">
    <source>
        <dbReference type="SAM" id="MobiDB-lite"/>
    </source>
</evidence>
<keyword evidence="3" id="KW-1185">Reference proteome</keyword>
<accession>A0AAV4JP30</accession>
<organism evidence="2 3">
    <name type="scientific">Elysia marginata</name>
    <dbReference type="NCBI Taxonomy" id="1093978"/>
    <lineage>
        <taxon>Eukaryota</taxon>
        <taxon>Metazoa</taxon>
        <taxon>Spiralia</taxon>
        <taxon>Lophotrochozoa</taxon>
        <taxon>Mollusca</taxon>
        <taxon>Gastropoda</taxon>
        <taxon>Heterobranchia</taxon>
        <taxon>Euthyneura</taxon>
        <taxon>Panpulmonata</taxon>
        <taxon>Sacoglossa</taxon>
        <taxon>Placobranchoidea</taxon>
        <taxon>Plakobranchidae</taxon>
        <taxon>Elysia</taxon>
    </lineage>
</organism>
<evidence type="ECO:0000313" key="3">
    <source>
        <dbReference type="Proteomes" id="UP000762676"/>
    </source>
</evidence>